<feature type="transmembrane region" description="Helical" evidence="1">
    <location>
        <begin position="97"/>
        <end position="118"/>
    </location>
</feature>
<keyword evidence="1" id="KW-0812">Transmembrane</keyword>
<comment type="caution">
    <text evidence="2">The sequence shown here is derived from an EMBL/GenBank/DDBJ whole genome shotgun (WGS) entry which is preliminary data.</text>
</comment>
<reference evidence="2 3" key="1">
    <citation type="submission" date="2020-08" db="EMBL/GenBank/DDBJ databases">
        <title>Genomic Encyclopedia of Archaeal and Bacterial Type Strains, Phase II (KMG-II): from individual species to whole genera.</title>
        <authorList>
            <person name="Goeker M."/>
        </authorList>
    </citation>
    <scope>NUCLEOTIDE SEQUENCE [LARGE SCALE GENOMIC DNA]</scope>
    <source>
        <strain evidence="2 3">DSM 43850</strain>
    </source>
</reference>
<protein>
    <recommendedName>
        <fullName evidence="4">DUF2567 domain-containing protein</fullName>
    </recommendedName>
</protein>
<keyword evidence="3" id="KW-1185">Reference proteome</keyword>
<keyword evidence="1" id="KW-1133">Transmembrane helix</keyword>
<accession>A0ABR6BFF6</accession>
<evidence type="ECO:0000313" key="2">
    <source>
        <dbReference type="EMBL" id="MBA8925610.1"/>
    </source>
</evidence>
<dbReference type="EMBL" id="JACJID010000002">
    <property type="protein sequence ID" value="MBA8925610.1"/>
    <property type="molecule type" value="Genomic_DNA"/>
</dbReference>
<feature type="transmembrane region" description="Helical" evidence="1">
    <location>
        <begin position="125"/>
        <end position="142"/>
    </location>
</feature>
<gene>
    <name evidence="2" type="ORF">BC739_002809</name>
</gene>
<name>A0ABR6BFF6_9PSEU</name>
<proteinExistence type="predicted"/>
<organism evidence="2 3">
    <name type="scientific">Kutzneria viridogrisea</name>
    <dbReference type="NCBI Taxonomy" id="47990"/>
    <lineage>
        <taxon>Bacteria</taxon>
        <taxon>Bacillati</taxon>
        <taxon>Actinomycetota</taxon>
        <taxon>Actinomycetes</taxon>
        <taxon>Pseudonocardiales</taxon>
        <taxon>Pseudonocardiaceae</taxon>
        <taxon>Kutzneria</taxon>
    </lineage>
</organism>
<evidence type="ECO:0008006" key="4">
    <source>
        <dbReference type="Google" id="ProtNLM"/>
    </source>
</evidence>
<feature type="transmembrane region" description="Helical" evidence="1">
    <location>
        <begin position="46"/>
        <end position="67"/>
    </location>
</feature>
<evidence type="ECO:0000256" key="1">
    <source>
        <dbReference type="SAM" id="Phobius"/>
    </source>
</evidence>
<dbReference type="Proteomes" id="UP000517916">
    <property type="component" value="Unassembled WGS sequence"/>
</dbReference>
<sequence length="205" mass="21524">MAEPSGDRATPVRIPPAVEQDVPPAIMALLPPLTPPRPRVVVRRDLLPALSVLSFVALVGLPVGWLWSVLAPGQRVLVSGTDQLPLLDESYHRFDDLVIFVLLGLGAGLVVGGAVWLLRERRGPVVLFAAVLGSALAAWLAMRVGVSWAGARFALTGAPANGSVIDLAPVLESGWVVLAQPLAVALAYGTLAAWNGMDDLGRRLG</sequence>
<keyword evidence="1" id="KW-0472">Membrane</keyword>
<feature type="transmembrane region" description="Helical" evidence="1">
    <location>
        <begin position="175"/>
        <end position="194"/>
    </location>
</feature>
<evidence type="ECO:0000313" key="3">
    <source>
        <dbReference type="Proteomes" id="UP000517916"/>
    </source>
</evidence>